<protein>
    <recommendedName>
        <fullName evidence="1">DUF3850 domain-containing protein</fullName>
    </recommendedName>
</protein>
<proteinExistence type="predicted"/>
<dbReference type="Gene3D" id="2.30.130.30">
    <property type="entry name" value="Hypothetical protein"/>
    <property type="match status" value="1"/>
</dbReference>
<dbReference type="EMBL" id="FLUB01000018">
    <property type="protein sequence ID" value="SBV66024.1"/>
    <property type="molecule type" value="Genomic_DNA"/>
</dbReference>
<evidence type="ECO:0000259" key="1">
    <source>
        <dbReference type="Pfam" id="PF12961"/>
    </source>
</evidence>
<reference evidence="2" key="1">
    <citation type="submission" date="2016-04" db="EMBL/GenBank/DDBJ databases">
        <authorList>
            <person name="Evans L.H."/>
            <person name="Alamgir A."/>
            <person name="Owens N."/>
            <person name="Weber N.D."/>
            <person name="Virtaneva K."/>
            <person name="Barbian K."/>
            <person name="Babar A."/>
            <person name="Rosenke K."/>
        </authorList>
    </citation>
    <scope>NUCLEOTIDE SEQUENCE</scope>
    <source>
        <strain evidence="2">92-3</strain>
    </source>
</reference>
<dbReference type="SUPFAM" id="SSF88697">
    <property type="entry name" value="PUA domain-like"/>
    <property type="match status" value="1"/>
</dbReference>
<feature type="domain" description="DUF3850" evidence="1">
    <location>
        <begin position="5"/>
        <end position="80"/>
    </location>
</feature>
<name>A0A212IH32_9ENTR</name>
<sequence length="98" mass="10854">MTMRIHQIKIAPKYFNAVVAGSKKAELRKDDRGYKVGDVLSLCEWKHGSYTGREWAAVITHTLPINEVVAVEGQWVILSIRSLTPLEALSYVISGGAI</sequence>
<gene>
    <name evidence="2" type="ORF">KM92CIT3_60719</name>
</gene>
<dbReference type="InterPro" id="IPR015947">
    <property type="entry name" value="PUA-like_sf"/>
</dbReference>
<dbReference type="InterPro" id="IPR039440">
    <property type="entry name" value="DUF3850"/>
</dbReference>
<evidence type="ECO:0000313" key="2">
    <source>
        <dbReference type="EMBL" id="SBV66024.1"/>
    </source>
</evidence>
<organism evidence="2">
    <name type="scientific">uncultured Citrobacter sp</name>
    <dbReference type="NCBI Taxonomy" id="200446"/>
    <lineage>
        <taxon>Bacteria</taxon>
        <taxon>Pseudomonadati</taxon>
        <taxon>Pseudomonadota</taxon>
        <taxon>Gammaproteobacteria</taxon>
        <taxon>Enterobacterales</taxon>
        <taxon>Enterobacteriaceae</taxon>
        <taxon>Citrobacter</taxon>
        <taxon>environmental samples</taxon>
    </lineage>
</organism>
<dbReference type="Pfam" id="PF12961">
    <property type="entry name" value="DUF3850"/>
    <property type="match status" value="1"/>
</dbReference>
<dbReference type="AlphaFoldDB" id="A0A212IH32"/>
<accession>A0A212IH32</accession>